<sequence>MFESHIFFNNLAQAIALLESRKHPAVEFHRKGQSVENRANNLDLEDVLLEVRSVLSQMSQSPSTRQVLEKWYGAKLFKCSRIDCASFSQGFSNLDDCSEHQKKHHRRFHCAFEGCMAAPKGFTSETRLQQHFHRVHDPSANSSFPRYLSQEIIFAAADVKQAIVETDISFREQSLTAKFHFPNRPSPLFEANDHTSKRLWREAINNP</sequence>
<feature type="domain" description="C2H2-type" evidence="1">
    <location>
        <begin position="77"/>
        <end position="104"/>
    </location>
</feature>
<name>A0A8E2JI81_9PEZI</name>
<reference evidence="2 3" key="1">
    <citation type="journal article" date="2016" name="Nat. Commun.">
        <title>Ectomycorrhizal ecology is imprinted in the genome of the dominant symbiotic fungus Cenococcum geophilum.</title>
        <authorList>
            <consortium name="DOE Joint Genome Institute"/>
            <person name="Peter M."/>
            <person name="Kohler A."/>
            <person name="Ohm R.A."/>
            <person name="Kuo A."/>
            <person name="Krutzmann J."/>
            <person name="Morin E."/>
            <person name="Arend M."/>
            <person name="Barry K.W."/>
            <person name="Binder M."/>
            <person name="Choi C."/>
            <person name="Clum A."/>
            <person name="Copeland A."/>
            <person name="Grisel N."/>
            <person name="Haridas S."/>
            <person name="Kipfer T."/>
            <person name="LaButti K."/>
            <person name="Lindquist E."/>
            <person name="Lipzen A."/>
            <person name="Maire R."/>
            <person name="Meier B."/>
            <person name="Mihaltcheva S."/>
            <person name="Molinier V."/>
            <person name="Murat C."/>
            <person name="Poggeler S."/>
            <person name="Quandt C.A."/>
            <person name="Sperisen C."/>
            <person name="Tritt A."/>
            <person name="Tisserant E."/>
            <person name="Crous P.W."/>
            <person name="Henrissat B."/>
            <person name="Nehls U."/>
            <person name="Egli S."/>
            <person name="Spatafora J.W."/>
            <person name="Grigoriev I.V."/>
            <person name="Martin F.M."/>
        </authorList>
    </citation>
    <scope>NUCLEOTIDE SEQUENCE [LARGE SCALE GENOMIC DNA]</scope>
    <source>
        <strain evidence="2 3">CBS 459.81</strain>
    </source>
</reference>
<dbReference type="EMBL" id="KV744857">
    <property type="protein sequence ID" value="OCK83585.1"/>
    <property type="molecule type" value="Genomic_DNA"/>
</dbReference>
<dbReference type="InterPro" id="IPR013087">
    <property type="entry name" value="Znf_C2H2_type"/>
</dbReference>
<keyword evidence="3" id="KW-1185">Reference proteome</keyword>
<accession>A0A8E2JI81</accession>
<feature type="domain" description="C2H2-type" evidence="1">
    <location>
        <begin position="108"/>
        <end position="136"/>
    </location>
</feature>
<dbReference type="SMART" id="SM00355">
    <property type="entry name" value="ZnF_C2H2"/>
    <property type="match status" value="2"/>
</dbReference>
<gene>
    <name evidence="2" type="ORF">K432DRAFT_390263</name>
</gene>
<proteinExistence type="predicted"/>
<evidence type="ECO:0000259" key="1">
    <source>
        <dbReference type="SMART" id="SM00355"/>
    </source>
</evidence>
<protein>
    <recommendedName>
        <fullName evidence="1">C2H2-type domain-containing protein</fullName>
    </recommendedName>
</protein>
<dbReference type="AlphaFoldDB" id="A0A8E2JI81"/>
<organism evidence="2 3">
    <name type="scientific">Lepidopterella palustris CBS 459.81</name>
    <dbReference type="NCBI Taxonomy" id="1314670"/>
    <lineage>
        <taxon>Eukaryota</taxon>
        <taxon>Fungi</taxon>
        <taxon>Dikarya</taxon>
        <taxon>Ascomycota</taxon>
        <taxon>Pezizomycotina</taxon>
        <taxon>Dothideomycetes</taxon>
        <taxon>Pleosporomycetidae</taxon>
        <taxon>Mytilinidiales</taxon>
        <taxon>Argynnaceae</taxon>
        <taxon>Lepidopterella</taxon>
    </lineage>
</organism>
<dbReference type="OrthoDB" id="21416at2759"/>
<dbReference type="Proteomes" id="UP000250266">
    <property type="component" value="Unassembled WGS sequence"/>
</dbReference>
<evidence type="ECO:0000313" key="2">
    <source>
        <dbReference type="EMBL" id="OCK83585.1"/>
    </source>
</evidence>
<evidence type="ECO:0000313" key="3">
    <source>
        <dbReference type="Proteomes" id="UP000250266"/>
    </source>
</evidence>